<comment type="caution">
    <text evidence="2">The sequence shown here is derived from an EMBL/GenBank/DDBJ whole genome shotgun (WGS) entry which is preliminary data.</text>
</comment>
<dbReference type="EMBL" id="JAVRRT010000003">
    <property type="protein sequence ID" value="KAK5173460.1"/>
    <property type="molecule type" value="Genomic_DNA"/>
</dbReference>
<keyword evidence="1" id="KW-0732">Signal</keyword>
<evidence type="ECO:0000313" key="3">
    <source>
        <dbReference type="Proteomes" id="UP001337655"/>
    </source>
</evidence>
<proteinExistence type="predicted"/>
<name>A0AAV9PL79_9PEZI</name>
<reference evidence="2 3" key="1">
    <citation type="submission" date="2023-08" db="EMBL/GenBank/DDBJ databases">
        <title>Black Yeasts Isolated from many extreme environments.</title>
        <authorList>
            <person name="Coleine C."/>
            <person name="Stajich J.E."/>
            <person name="Selbmann L."/>
        </authorList>
    </citation>
    <scope>NUCLEOTIDE SEQUENCE [LARGE SCALE GENOMIC DNA]</scope>
    <source>
        <strain evidence="2 3">CCFEE 5935</strain>
    </source>
</reference>
<dbReference type="AlphaFoldDB" id="A0AAV9PL79"/>
<organism evidence="2 3">
    <name type="scientific">Saxophila tyrrhenica</name>
    <dbReference type="NCBI Taxonomy" id="1690608"/>
    <lineage>
        <taxon>Eukaryota</taxon>
        <taxon>Fungi</taxon>
        <taxon>Dikarya</taxon>
        <taxon>Ascomycota</taxon>
        <taxon>Pezizomycotina</taxon>
        <taxon>Dothideomycetes</taxon>
        <taxon>Dothideomycetidae</taxon>
        <taxon>Mycosphaerellales</taxon>
        <taxon>Extremaceae</taxon>
        <taxon>Saxophila</taxon>
    </lineage>
</organism>
<evidence type="ECO:0000256" key="1">
    <source>
        <dbReference type="SAM" id="SignalP"/>
    </source>
</evidence>
<dbReference type="RefSeq" id="XP_064662155.1">
    <property type="nucleotide sequence ID" value="XM_064799400.1"/>
</dbReference>
<gene>
    <name evidence="2" type="ORF">LTR77_002141</name>
</gene>
<keyword evidence="3" id="KW-1185">Reference proteome</keyword>
<sequence length="208" mass="22340">MLAIGTLLLLTANLIVTAAPHARGQTLDPRQIVTANPSVACCSSCTGAYDPTTYLNGKAQRRPPASTTDGLTVFDDFCGWANLGMELWTTMTYVTGDSYCHPGGSHCIQLAVSYECEKPYIGEVTYSGCMGYLGHAINPNACGGPLYRGARIRSADGCWIFMAVGDSPVPATSHVSLLECDGDDCRPPMRIETMAVPDEQWEDYVQVS</sequence>
<feature type="chain" id="PRO_5043967666" evidence="1">
    <location>
        <begin position="25"/>
        <end position="208"/>
    </location>
</feature>
<dbReference type="Proteomes" id="UP001337655">
    <property type="component" value="Unassembled WGS sequence"/>
</dbReference>
<accession>A0AAV9PL79</accession>
<dbReference type="GeneID" id="89923488"/>
<feature type="signal peptide" evidence="1">
    <location>
        <begin position="1"/>
        <end position="24"/>
    </location>
</feature>
<protein>
    <submittedName>
        <fullName evidence="2">Uncharacterized protein</fullName>
    </submittedName>
</protein>
<evidence type="ECO:0000313" key="2">
    <source>
        <dbReference type="EMBL" id="KAK5173460.1"/>
    </source>
</evidence>